<feature type="transmembrane region" description="Helical" evidence="2">
    <location>
        <begin position="211"/>
        <end position="244"/>
    </location>
</feature>
<proteinExistence type="predicted"/>
<evidence type="ECO:0008006" key="5">
    <source>
        <dbReference type="Google" id="ProtNLM"/>
    </source>
</evidence>
<evidence type="ECO:0000313" key="4">
    <source>
        <dbReference type="Proteomes" id="UP000514752"/>
    </source>
</evidence>
<name>A0A7D7NGE1_9NEIS</name>
<keyword evidence="2" id="KW-0812">Transmembrane</keyword>
<dbReference type="EMBL" id="CP059567">
    <property type="protein sequence ID" value="QMT40794.1"/>
    <property type="molecule type" value="Genomic_DNA"/>
</dbReference>
<keyword evidence="2" id="KW-0472">Membrane</keyword>
<protein>
    <recommendedName>
        <fullName evidence="5">Transmembrane protein</fullName>
    </recommendedName>
</protein>
<feature type="transmembrane region" description="Helical" evidence="2">
    <location>
        <begin position="162"/>
        <end position="191"/>
    </location>
</feature>
<organism evidence="3 4">
    <name type="scientific">Neisseria shayeganii</name>
    <dbReference type="NCBI Taxonomy" id="607712"/>
    <lineage>
        <taxon>Bacteria</taxon>
        <taxon>Pseudomonadati</taxon>
        <taxon>Pseudomonadota</taxon>
        <taxon>Betaproteobacteria</taxon>
        <taxon>Neisseriales</taxon>
        <taxon>Neisseriaceae</taxon>
        <taxon>Neisseria</taxon>
    </lineage>
</organism>
<feature type="transmembrane region" description="Helical" evidence="2">
    <location>
        <begin position="124"/>
        <end position="150"/>
    </location>
</feature>
<evidence type="ECO:0000313" key="3">
    <source>
        <dbReference type="EMBL" id="QMT40794.1"/>
    </source>
</evidence>
<dbReference type="InterPro" id="IPR047798">
    <property type="entry name" value="BPSS1780-like"/>
</dbReference>
<evidence type="ECO:0000256" key="1">
    <source>
        <dbReference type="SAM" id="MobiDB-lite"/>
    </source>
</evidence>
<feature type="transmembrane region" description="Helical" evidence="2">
    <location>
        <begin position="82"/>
        <end position="99"/>
    </location>
</feature>
<sequence length="259" mass="28723">MDHHDFTRPYAAPKIPEENDWPTQADDGYLGEARVVPAGRAIAWFRTAWLVFKRQPVLWMVAGLFYLVVHLFFAFIPYVGGILQMAAHIFLVAGFSYAADQVNKHGRFTFDDILNGFQNHAGRLGALVGLSLAYMLLMAVASVVMVMLFNALGGMHEGTDKLYSAVFMALTFLLTLLYAATFYLAPVLIILQNETVKRALGLSWQAFARNIGAASLCLILFTLAVAAGILTFGLGFLVLIPMILVLPYTTYRDVFFKKP</sequence>
<dbReference type="NCBIfam" id="NF041043">
    <property type="entry name" value="BPSS1780_fam"/>
    <property type="match status" value="1"/>
</dbReference>
<accession>A0A7D7NGE1</accession>
<evidence type="ECO:0000256" key="2">
    <source>
        <dbReference type="SAM" id="Phobius"/>
    </source>
</evidence>
<dbReference type="Proteomes" id="UP000514752">
    <property type="component" value="Chromosome"/>
</dbReference>
<feature type="region of interest" description="Disordered" evidence="1">
    <location>
        <begin position="1"/>
        <end position="22"/>
    </location>
</feature>
<gene>
    <name evidence="3" type="ORF">H3L94_01680</name>
</gene>
<reference evidence="3 4" key="1">
    <citation type="submission" date="2020-07" db="EMBL/GenBank/DDBJ databases">
        <title>Genomic diversity of species in the Neisseriaceae family.</title>
        <authorList>
            <person name="Vincent A.T."/>
            <person name="Bernet E."/>
            <person name="Veyrier F.J."/>
        </authorList>
    </citation>
    <scope>NUCLEOTIDE SEQUENCE [LARGE SCALE GENOMIC DNA]</scope>
    <source>
        <strain evidence="3 4">DSM 22244</strain>
    </source>
</reference>
<feature type="transmembrane region" description="Helical" evidence="2">
    <location>
        <begin position="56"/>
        <end position="76"/>
    </location>
</feature>
<dbReference type="KEGG" id="nsg:H3L94_01680"/>
<dbReference type="AlphaFoldDB" id="A0A7D7NGE1"/>
<keyword evidence="2" id="KW-1133">Transmembrane helix</keyword>
<dbReference type="RefSeq" id="WP_182122402.1">
    <property type="nucleotide sequence ID" value="NZ_CP059567.1"/>
</dbReference>